<evidence type="ECO:0000256" key="3">
    <source>
        <dbReference type="ARBA" id="ARBA00023027"/>
    </source>
</evidence>
<evidence type="ECO:0000313" key="6">
    <source>
        <dbReference type="EMBL" id="MED6146141.1"/>
    </source>
</evidence>
<dbReference type="Gene3D" id="3.40.50.10140">
    <property type="entry name" value="Toll/interleukin-1 receptor homology (TIR) domain"/>
    <property type="match status" value="1"/>
</dbReference>
<dbReference type="PANTHER" id="PTHR32009">
    <property type="entry name" value="TMV RESISTANCE PROTEIN N-LIKE"/>
    <property type="match status" value="1"/>
</dbReference>
<gene>
    <name evidence="6" type="ORF">PIB30_031733</name>
</gene>
<dbReference type="PROSITE" id="PS50104">
    <property type="entry name" value="TIR"/>
    <property type="match status" value="1"/>
</dbReference>
<accession>A0ABU6TD23</accession>
<comment type="catalytic activity">
    <reaction evidence="4">
        <text>NAD(+) + H2O = ADP-D-ribose + nicotinamide + H(+)</text>
        <dbReference type="Rhea" id="RHEA:16301"/>
        <dbReference type="ChEBI" id="CHEBI:15377"/>
        <dbReference type="ChEBI" id="CHEBI:15378"/>
        <dbReference type="ChEBI" id="CHEBI:17154"/>
        <dbReference type="ChEBI" id="CHEBI:57540"/>
        <dbReference type="ChEBI" id="CHEBI:57967"/>
        <dbReference type="EC" id="3.2.2.6"/>
    </reaction>
    <physiologicalReaction direction="left-to-right" evidence="4">
        <dbReference type="Rhea" id="RHEA:16302"/>
    </physiologicalReaction>
</comment>
<organism evidence="6 7">
    <name type="scientific">Stylosanthes scabra</name>
    <dbReference type="NCBI Taxonomy" id="79078"/>
    <lineage>
        <taxon>Eukaryota</taxon>
        <taxon>Viridiplantae</taxon>
        <taxon>Streptophyta</taxon>
        <taxon>Embryophyta</taxon>
        <taxon>Tracheophyta</taxon>
        <taxon>Spermatophyta</taxon>
        <taxon>Magnoliopsida</taxon>
        <taxon>eudicotyledons</taxon>
        <taxon>Gunneridae</taxon>
        <taxon>Pentapetalae</taxon>
        <taxon>rosids</taxon>
        <taxon>fabids</taxon>
        <taxon>Fabales</taxon>
        <taxon>Fabaceae</taxon>
        <taxon>Papilionoideae</taxon>
        <taxon>50 kb inversion clade</taxon>
        <taxon>dalbergioids sensu lato</taxon>
        <taxon>Dalbergieae</taxon>
        <taxon>Pterocarpus clade</taxon>
        <taxon>Stylosanthes</taxon>
    </lineage>
</organism>
<evidence type="ECO:0000313" key="7">
    <source>
        <dbReference type="Proteomes" id="UP001341840"/>
    </source>
</evidence>
<keyword evidence="7" id="KW-1185">Reference proteome</keyword>
<evidence type="ECO:0000259" key="5">
    <source>
        <dbReference type="PROSITE" id="PS50104"/>
    </source>
</evidence>
<evidence type="ECO:0000256" key="2">
    <source>
        <dbReference type="ARBA" id="ARBA00022801"/>
    </source>
</evidence>
<dbReference type="Proteomes" id="UP001341840">
    <property type="component" value="Unassembled WGS sequence"/>
</dbReference>
<proteinExistence type="predicted"/>
<evidence type="ECO:0000256" key="1">
    <source>
        <dbReference type="ARBA" id="ARBA00011982"/>
    </source>
</evidence>
<dbReference type="Pfam" id="PF01582">
    <property type="entry name" value="TIR"/>
    <property type="match status" value="1"/>
</dbReference>
<evidence type="ECO:0000256" key="4">
    <source>
        <dbReference type="ARBA" id="ARBA00047304"/>
    </source>
</evidence>
<protein>
    <recommendedName>
        <fullName evidence="1">ADP-ribosyl cyclase/cyclic ADP-ribose hydrolase</fullName>
        <ecNumber evidence="1">3.2.2.6</ecNumber>
    </recommendedName>
</protein>
<sequence length="216" mass="24332">MALSSENGWDYDVFLSFRGTDTGKGLAGNLYYALKQWGIRTFYADRELEKGEELEPTLLKRIQDSKMAITVFSKRYAESAFCLLELAAIMECINAKGRLVFPVFHDVSASEVRYQKNTKEMGGGTYKDAMAKHEERKGHETVKKWREALKKAASLSGISFNSEVKEAEGANKKLRFVEKNGNFKILQIADMHFADRKSTPTSCLDVLPSQKEGHDG</sequence>
<keyword evidence="3" id="KW-0520">NAD</keyword>
<dbReference type="InterPro" id="IPR035897">
    <property type="entry name" value="Toll_tir_struct_dom_sf"/>
</dbReference>
<reference evidence="6 7" key="1">
    <citation type="journal article" date="2023" name="Plants (Basel)">
        <title>Bridging the Gap: Combining Genomics and Transcriptomics Approaches to Understand Stylosanthes scabra, an Orphan Legume from the Brazilian Caatinga.</title>
        <authorList>
            <person name="Ferreira-Neto J.R.C."/>
            <person name="da Silva M.D."/>
            <person name="Binneck E."/>
            <person name="de Melo N.F."/>
            <person name="da Silva R.H."/>
            <person name="de Melo A.L.T.M."/>
            <person name="Pandolfi V."/>
            <person name="Bustamante F.O."/>
            <person name="Brasileiro-Vidal A.C."/>
            <person name="Benko-Iseppon A.M."/>
        </authorList>
    </citation>
    <scope>NUCLEOTIDE SEQUENCE [LARGE SCALE GENOMIC DNA]</scope>
    <source>
        <tissue evidence="6">Leaves</tissue>
    </source>
</reference>
<name>A0ABU6TD23_9FABA</name>
<dbReference type="SMART" id="SM00255">
    <property type="entry name" value="TIR"/>
    <property type="match status" value="1"/>
</dbReference>
<dbReference type="SUPFAM" id="SSF52200">
    <property type="entry name" value="Toll/Interleukin receptor TIR domain"/>
    <property type="match status" value="1"/>
</dbReference>
<dbReference type="InterPro" id="IPR000157">
    <property type="entry name" value="TIR_dom"/>
</dbReference>
<feature type="domain" description="TIR" evidence="5">
    <location>
        <begin position="9"/>
        <end position="181"/>
    </location>
</feature>
<dbReference type="EC" id="3.2.2.6" evidence="1"/>
<dbReference type="EMBL" id="JASCZI010090758">
    <property type="protein sequence ID" value="MED6146141.1"/>
    <property type="molecule type" value="Genomic_DNA"/>
</dbReference>
<dbReference type="PANTHER" id="PTHR32009:SF39">
    <property type="entry name" value="TIR DOMAIN-CONTAINING PROTEIN"/>
    <property type="match status" value="1"/>
</dbReference>
<comment type="caution">
    <text evidence="6">The sequence shown here is derived from an EMBL/GenBank/DDBJ whole genome shotgun (WGS) entry which is preliminary data.</text>
</comment>
<keyword evidence="2" id="KW-0378">Hydrolase</keyword>